<evidence type="ECO:0000313" key="16">
    <source>
        <dbReference type="Proteomes" id="UP000613840"/>
    </source>
</evidence>
<dbReference type="SMART" id="SM00388">
    <property type="entry name" value="HisKA"/>
    <property type="match status" value="1"/>
</dbReference>
<keyword evidence="7 15" id="KW-0418">Kinase</keyword>
<evidence type="ECO:0000256" key="7">
    <source>
        <dbReference type="ARBA" id="ARBA00022777"/>
    </source>
</evidence>
<keyword evidence="8 12" id="KW-1133">Transmembrane helix</keyword>
<keyword evidence="10 12" id="KW-0472">Membrane</keyword>
<feature type="coiled-coil region" evidence="11">
    <location>
        <begin position="211"/>
        <end position="238"/>
    </location>
</feature>
<dbReference type="SUPFAM" id="SSF55874">
    <property type="entry name" value="ATPase domain of HSP90 chaperone/DNA topoisomerase II/histidine kinase"/>
    <property type="match status" value="1"/>
</dbReference>
<dbReference type="AlphaFoldDB" id="A0A917SFB8"/>
<dbReference type="Proteomes" id="UP000613840">
    <property type="component" value="Unassembled WGS sequence"/>
</dbReference>
<name>A0A917SFB8_9ACTN</name>
<feature type="domain" description="Histidine kinase" evidence="13">
    <location>
        <begin position="238"/>
        <end position="457"/>
    </location>
</feature>
<evidence type="ECO:0000256" key="5">
    <source>
        <dbReference type="ARBA" id="ARBA00022679"/>
    </source>
</evidence>
<reference evidence="15" key="1">
    <citation type="journal article" date="2014" name="Int. J. Syst. Evol. Microbiol.">
        <title>Complete genome sequence of Corynebacterium casei LMG S-19264T (=DSM 44701T), isolated from a smear-ripened cheese.</title>
        <authorList>
            <consortium name="US DOE Joint Genome Institute (JGI-PGF)"/>
            <person name="Walter F."/>
            <person name="Albersmeier A."/>
            <person name="Kalinowski J."/>
            <person name="Ruckert C."/>
        </authorList>
    </citation>
    <scope>NUCLEOTIDE SEQUENCE</scope>
    <source>
        <strain evidence="15">CGMCC 4.7306</strain>
    </source>
</reference>
<comment type="caution">
    <text evidence="15">The sequence shown here is derived from an EMBL/GenBank/DDBJ whole genome shotgun (WGS) entry which is preliminary data.</text>
</comment>
<dbReference type="CDD" id="cd00082">
    <property type="entry name" value="HisKA"/>
    <property type="match status" value="1"/>
</dbReference>
<feature type="transmembrane region" description="Helical" evidence="12">
    <location>
        <begin position="23"/>
        <end position="46"/>
    </location>
</feature>
<evidence type="ECO:0000313" key="15">
    <source>
        <dbReference type="EMBL" id="GGL77664.1"/>
    </source>
</evidence>
<dbReference type="Gene3D" id="3.30.565.10">
    <property type="entry name" value="Histidine kinase-like ATPase, C-terminal domain"/>
    <property type="match status" value="1"/>
</dbReference>
<dbReference type="Pfam" id="PF00672">
    <property type="entry name" value="HAMP"/>
    <property type="match status" value="1"/>
</dbReference>
<protein>
    <recommendedName>
        <fullName evidence="3">histidine kinase</fullName>
        <ecNumber evidence="3">2.7.13.3</ecNumber>
    </recommendedName>
</protein>
<evidence type="ECO:0000256" key="8">
    <source>
        <dbReference type="ARBA" id="ARBA00022989"/>
    </source>
</evidence>
<keyword evidence="11" id="KW-0175">Coiled coil</keyword>
<evidence type="ECO:0000256" key="1">
    <source>
        <dbReference type="ARBA" id="ARBA00000085"/>
    </source>
</evidence>
<dbReference type="SUPFAM" id="SSF158472">
    <property type="entry name" value="HAMP domain-like"/>
    <property type="match status" value="1"/>
</dbReference>
<dbReference type="Gene3D" id="1.10.287.130">
    <property type="match status" value="1"/>
</dbReference>
<evidence type="ECO:0000256" key="4">
    <source>
        <dbReference type="ARBA" id="ARBA00022553"/>
    </source>
</evidence>
<evidence type="ECO:0000256" key="10">
    <source>
        <dbReference type="ARBA" id="ARBA00023136"/>
    </source>
</evidence>
<keyword evidence="4" id="KW-0597">Phosphoprotein</keyword>
<dbReference type="InterPro" id="IPR050428">
    <property type="entry name" value="TCS_sensor_his_kinase"/>
</dbReference>
<dbReference type="PROSITE" id="PS50885">
    <property type="entry name" value="HAMP"/>
    <property type="match status" value="1"/>
</dbReference>
<proteinExistence type="predicted"/>
<dbReference type="PANTHER" id="PTHR45436:SF5">
    <property type="entry name" value="SENSOR HISTIDINE KINASE TRCS"/>
    <property type="match status" value="1"/>
</dbReference>
<dbReference type="Pfam" id="PF02518">
    <property type="entry name" value="HATPase_c"/>
    <property type="match status" value="1"/>
</dbReference>
<dbReference type="PRINTS" id="PR00344">
    <property type="entry name" value="BCTRLSENSOR"/>
</dbReference>
<dbReference type="InterPro" id="IPR005467">
    <property type="entry name" value="His_kinase_dom"/>
</dbReference>
<dbReference type="SUPFAM" id="SSF47384">
    <property type="entry name" value="Homodimeric domain of signal transducing histidine kinase"/>
    <property type="match status" value="1"/>
</dbReference>
<accession>A0A917SFB8</accession>
<dbReference type="SMART" id="SM00387">
    <property type="entry name" value="HATPase_c"/>
    <property type="match status" value="1"/>
</dbReference>
<evidence type="ECO:0000256" key="3">
    <source>
        <dbReference type="ARBA" id="ARBA00012438"/>
    </source>
</evidence>
<dbReference type="InterPro" id="IPR036890">
    <property type="entry name" value="HATPase_C_sf"/>
</dbReference>
<dbReference type="RefSeq" id="WP_229670381.1">
    <property type="nucleotide sequence ID" value="NZ_BMMZ01000012.1"/>
</dbReference>
<dbReference type="CDD" id="cd00075">
    <property type="entry name" value="HATPase"/>
    <property type="match status" value="1"/>
</dbReference>
<comment type="subcellular location">
    <subcellularLocation>
        <location evidence="2">Cell membrane</location>
    </subcellularLocation>
</comment>
<evidence type="ECO:0000256" key="12">
    <source>
        <dbReference type="SAM" id="Phobius"/>
    </source>
</evidence>
<evidence type="ECO:0000256" key="2">
    <source>
        <dbReference type="ARBA" id="ARBA00004236"/>
    </source>
</evidence>
<reference evidence="15" key="2">
    <citation type="submission" date="2020-09" db="EMBL/GenBank/DDBJ databases">
        <authorList>
            <person name="Sun Q."/>
            <person name="Zhou Y."/>
        </authorList>
    </citation>
    <scope>NUCLEOTIDE SEQUENCE</scope>
    <source>
        <strain evidence="15">CGMCC 4.7306</strain>
    </source>
</reference>
<dbReference type="InterPro" id="IPR003594">
    <property type="entry name" value="HATPase_dom"/>
</dbReference>
<dbReference type="InterPro" id="IPR003661">
    <property type="entry name" value="HisK_dim/P_dom"/>
</dbReference>
<dbReference type="PANTHER" id="PTHR45436">
    <property type="entry name" value="SENSOR HISTIDINE KINASE YKOH"/>
    <property type="match status" value="1"/>
</dbReference>
<dbReference type="PROSITE" id="PS50109">
    <property type="entry name" value="HIS_KIN"/>
    <property type="match status" value="1"/>
</dbReference>
<evidence type="ECO:0000256" key="6">
    <source>
        <dbReference type="ARBA" id="ARBA00022692"/>
    </source>
</evidence>
<sequence length="461" mass="48419">MTASPKPIDNVAGLRTGSVRRHVALGVIAVLAAVLILLSVAINGVYSVQSERNLNALLSGRAQLARQLARSGVGPQQIINRVTANGVQAELTLRSGRSFASSTTPDLAAPDIRSQKVTLRGPGRINNARLVLAVDTSLVQGARQTLRRLLVVAGLAALLVSAVLVLIMVRLALRPLDAVAGLAHSITAGNRGARLRPTRPDTEIGQTAQALDAMLDELEGAESRARSAEAQSQQFLADAAHELRTPIAGVQAAAETLLHQSERLGTEERQRLEALLAGEARRAGLVVSDLLEAVRLESRPDLRPVPTDLRELATTEIERISMRAPSVTVTLDGPSVVAICDPDRIAAVLRNLLDNALRAAGDDGRITVRVAAPPDPGADSAVIDVVDSGPGVPGQDRERIFDRMVRLDADRSAGSGGSGLGLAIARGWARAHGGDLVCLEPANGRGALFRLTLPMVAVPIT</sequence>
<dbReference type="GO" id="GO:0000155">
    <property type="term" value="F:phosphorelay sensor kinase activity"/>
    <property type="evidence" value="ECO:0007669"/>
    <property type="project" value="InterPro"/>
</dbReference>
<evidence type="ECO:0000256" key="11">
    <source>
        <dbReference type="SAM" id="Coils"/>
    </source>
</evidence>
<dbReference type="EMBL" id="BMMZ01000012">
    <property type="protein sequence ID" value="GGL77664.1"/>
    <property type="molecule type" value="Genomic_DNA"/>
</dbReference>
<organism evidence="15 16">
    <name type="scientific">Microlunatus endophyticus</name>
    <dbReference type="NCBI Taxonomy" id="1716077"/>
    <lineage>
        <taxon>Bacteria</taxon>
        <taxon>Bacillati</taxon>
        <taxon>Actinomycetota</taxon>
        <taxon>Actinomycetes</taxon>
        <taxon>Propionibacteriales</taxon>
        <taxon>Propionibacteriaceae</taxon>
        <taxon>Microlunatus</taxon>
    </lineage>
</organism>
<dbReference type="InterPro" id="IPR036097">
    <property type="entry name" value="HisK_dim/P_sf"/>
</dbReference>
<evidence type="ECO:0000259" key="14">
    <source>
        <dbReference type="PROSITE" id="PS50885"/>
    </source>
</evidence>
<feature type="transmembrane region" description="Helical" evidence="12">
    <location>
        <begin position="149"/>
        <end position="173"/>
    </location>
</feature>
<dbReference type="InterPro" id="IPR003660">
    <property type="entry name" value="HAMP_dom"/>
</dbReference>
<dbReference type="EC" id="2.7.13.3" evidence="3"/>
<evidence type="ECO:0000256" key="9">
    <source>
        <dbReference type="ARBA" id="ARBA00023012"/>
    </source>
</evidence>
<keyword evidence="9" id="KW-0902">Two-component regulatory system</keyword>
<dbReference type="Gene3D" id="6.10.340.10">
    <property type="match status" value="1"/>
</dbReference>
<dbReference type="CDD" id="cd06225">
    <property type="entry name" value="HAMP"/>
    <property type="match status" value="1"/>
</dbReference>
<dbReference type="InterPro" id="IPR004358">
    <property type="entry name" value="Sig_transdc_His_kin-like_C"/>
</dbReference>
<dbReference type="SMART" id="SM00304">
    <property type="entry name" value="HAMP"/>
    <property type="match status" value="1"/>
</dbReference>
<keyword evidence="6 12" id="KW-0812">Transmembrane</keyword>
<keyword evidence="5" id="KW-0808">Transferase</keyword>
<dbReference type="Pfam" id="PF00512">
    <property type="entry name" value="HisKA"/>
    <property type="match status" value="1"/>
</dbReference>
<evidence type="ECO:0000259" key="13">
    <source>
        <dbReference type="PROSITE" id="PS50109"/>
    </source>
</evidence>
<comment type="catalytic activity">
    <reaction evidence="1">
        <text>ATP + protein L-histidine = ADP + protein N-phospho-L-histidine.</text>
        <dbReference type="EC" id="2.7.13.3"/>
    </reaction>
</comment>
<keyword evidence="16" id="KW-1185">Reference proteome</keyword>
<dbReference type="GO" id="GO:0005886">
    <property type="term" value="C:plasma membrane"/>
    <property type="evidence" value="ECO:0007669"/>
    <property type="project" value="UniProtKB-SubCell"/>
</dbReference>
<feature type="domain" description="HAMP" evidence="14">
    <location>
        <begin position="170"/>
        <end position="223"/>
    </location>
</feature>
<gene>
    <name evidence="15" type="ORF">GCM10011575_39830</name>
</gene>